<protein>
    <recommendedName>
        <fullName evidence="3">Minor tail protein</fullName>
    </recommendedName>
</protein>
<organism evidence="1 2">
    <name type="scientific">Gordonia westfalica</name>
    <dbReference type="NCBI Taxonomy" id="158898"/>
    <lineage>
        <taxon>Bacteria</taxon>
        <taxon>Bacillati</taxon>
        <taxon>Actinomycetota</taxon>
        <taxon>Actinomycetes</taxon>
        <taxon>Mycobacteriales</taxon>
        <taxon>Gordoniaceae</taxon>
        <taxon>Gordonia</taxon>
    </lineage>
</organism>
<name>A0A1H2J2S3_9ACTN</name>
<dbReference type="AlphaFoldDB" id="A0A1H2J2S3"/>
<evidence type="ECO:0000313" key="1">
    <source>
        <dbReference type="EMBL" id="SDU50358.1"/>
    </source>
</evidence>
<dbReference type="OrthoDB" id="4397036at2"/>
<reference evidence="1 2" key="1">
    <citation type="submission" date="2016-10" db="EMBL/GenBank/DDBJ databases">
        <authorList>
            <person name="de Groot N.N."/>
        </authorList>
    </citation>
    <scope>NUCLEOTIDE SEQUENCE [LARGE SCALE GENOMIC DNA]</scope>
    <source>
        <strain evidence="1 2">DSM 44215</strain>
    </source>
</reference>
<proteinExistence type="predicted"/>
<dbReference type="Proteomes" id="UP000183180">
    <property type="component" value="Unassembled WGS sequence"/>
</dbReference>
<gene>
    <name evidence="1" type="ORF">SAMN04488548_1341646</name>
</gene>
<evidence type="ECO:0000313" key="2">
    <source>
        <dbReference type="Proteomes" id="UP000183180"/>
    </source>
</evidence>
<dbReference type="STRING" id="158898.SAMN04488548_1341646"/>
<sequence length="483" mass="53015">MSTTAAGTVRPRPRLYIDGVELECGLDAEDPTVPVILDGLAINWGRDDIWDEPNTTTLTVALYDRAGAWAQRIAAAQAVGAQVMLYATEAATSFSHLVFRGQVSAVKARPRRRDRPDGEWMVTLTVADPTAGLGNATVQAAIGNTNTWPHETLRARAVRTAVQVAAASGIPDAYFDPAMVNYRVAPWEVEGNVRDLVTRLYQSTGASWTYVQHENVIRSVDRIVPRARGLLTLRRVPAVGDAGHIVTVATAPGPYDPGSSTAPWPSATVPACWAVAEDDDMEQTKTQAITRVVVKWHNWANDTGREIHTVLDDPTPPIAGRNELVHESWLSDGLDVDPMIYRLLARATAEGRRPLHPVITYDTDRTAGGFLDATAARRHLTPAETNGLVSVPGSPFADWLVYVPIFRPSGGRIEYRRGRWHITYTLQWLDLDFDGVPDMFGWGQLGHTDRLTWAGPDTVLDESISYASLENVELPATWASDWT</sequence>
<dbReference type="EMBL" id="FNLM01000034">
    <property type="protein sequence ID" value="SDU50358.1"/>
    <property type="molecule type" value="Genomic_DNA"/>
</dbReference>
<evidence type="ECO:0008006" key="3">
    <source>
        <dbReference type="Google" id="ProtNLM"/>
    </source>
</evidence>
<dbReference type="RefSeq" id="WP_074850008.1">
    <property type="nucleotide sequence ID" value="NZ_FNLM01000034.1"/>
</dbReference>
<accession>A0A1H2J2S3</accession>